<organism evidence="5">
    <name type="scientific">Ananas comosus var. bracteatus</name>
    <name type="common">red pineapple</name>
    <dbReference type="NCBI Taxonomy" id="296719"/>
    <lineage>
        <taxon>Eukaryota</taxon>
        <taxon>Viridiplantae</taxon>
        <taxon>Streptophyta</taxon>
        <taxon>Embryophyta</taxon>
        <taxon>Tracheophyta</taxon>
        <taxon>Spermatophyta</taxon>
        <taxon>Magnoliopsida</taxon>
        <taxon>Liliopsida</taxon>
        <taxon>Poales</taxon>
        <taxon>Bromeliaceae</taxon>
        <taxon>Bromelioideae</taxon>
        <taxon>Ananas</taxon>
    </lineage>
</organism>
<name>A0A6V7P5Z2_ANACO</name>
<keyword evidence="3" id="KW-0963">Cytoplasm</keyword>
<dbReference type="PRINTS" id="PR00597">
    <property type="entry name" value="GELSOLIN"/>
</dbReference>
<reference evidence="5" key="1">
    <citation type="submission" date="2020-07" db="EMBL/GenBank/DDBJ databases">
        <authorList>
            <person name="Lin J."/>
        </authorList>
    </citation>
    <scope>NUCLEOTIDE SEQUENCE</scope>
</reference>
<evidence type="ECO:0000256" key="2">
    <source>
        <dbReference type="ARBA" id="ARBA00022467"/>
    </source>
</evidence>
<evidence type="ECO:0000259" key="4">
    <source>
        <dbReference type="PROSITE" id="PS51089"/>
    </source>
</evidence>
<dbReference type="SMART" id="SM00262">
    <property type="entry name" value="GEL"/>
    <property type="match status" value="3"/>
</dbReference>
<gene>
    <name evidence="5" type="ORF">CB5_LOCUS9277</name>
</gene>
<dbReference type="InterPro" id="IPR003128">
    <property type="entry name" value="Villin_headpiece"/>
</dbReference>
<protein>
    <recommendedName>
        <fullName evidence="4">HP domain-containing protein</fullName>
    </recommendedName>
</protein>
<dbReference type="SMART" id="SM00153">
    <property type="entry name" value="VHP"/>
    <property type="match status" value="1"/>
</dbReference>
<dbReference type="SUPFAM" id="SSF47050">
    <property type="entry name" value="VHP, Villin headpiece domain"/>
    <property type="match status" value="1"/>
</dbReference>
<dbReference type="InterPro" id="IPR029006">
    <property type="entry name" value="ADF-H/Gelsolin-like_dom_sf"/>
</dbReference>
<dbReference type="EMBL" id="LR862145">
    <property type="protein sequence ID" value="CAD1826066.1"/>
    <property type="molecule type" value="Genomic_DNA"/>
</dbReference>
<dbReference type="Pfam" id="PF02209">
    <property type="entry name" value="VHP"/>
    <property type="match status" value="1"/>
</dbReference>
<keyword evidence="3" id="KW-0206">Cytoskeleton</keyword>
<dbReference type="GO" id="GO:0005856">
    <property type="term" value="C:cytoskeleton"/>
    <property type="evidence" value="ECO:0007669"/>
    <property type="project" value="UniProtKB-SubCell"/>
</dbReference>
<keyword evidence="2" id="KW-0117">Actin capping</keyword>
<feature type="domain" description="HP" evidence="4">
    <location>
        <begin position="472"/>
        <end position="537"/>
    </location>
</feature>
<sequence>MAATAGVTAPEEGRGKVAALLKRQGLNVKGLVKSDPIKEEPQPYIDCTGNLQYTYPGENKDEHLVGTWFGKKSTEEDKVQATLLANKLVESMKSQAVQTRLYEGKETIQFFSIFQSFIVYKGGISSGYKNFITENEIVDETYAEDGLALFKVQGSGPDNMQAIQVEPVGLSLNSSYCYILHNGDTVFTWYGSQTSPENQELVERQLDHIKPNIQPKVQKEGQKLNISGIYLVAKVNTPIKRLKKIWRAILICSLVTSQMVKEIFNFTQDDLMTEDIFILDCHSAIFVWVGQQVDVNRKRQALKIAEAFIEHDFLHEKLSPETPIFIVMEGFEPPFFTRFFTWDSAKSSMHGNSYQRKLALIKNGVTPTVESRQTSSKGRSPAFNALAATFENPNPRNLSTPPPAVSKLHPKVVAPDSEKLASRSAAIAALTATFEPPRESVAPKSSKETTMNSGVSDLTIEEDAKENEADIDEGLPIFPYERLKTSSTDPVSEIDITKREAYLSSEEFKEKFNMPKAAFYKLPKWKQNKLKMAVHLF</sequence>
<dbReference type="GO" id="GO:0051015">
    <property type="term" value="F:actin filament binding"/>
    <property type="evidence" value="ECO:0007669"/>
    <property type="project" value="InterPro"/>
</dbReference>
<dbReference type="GO" id="GO:0007015">
    <property type="term" value="P:actin filament organization"/>
    <property type="evidence" value="ECO:0007669"/>
    <property type="project" value="UniProtKB-ARBA"/>
</dbReference>
<evidence type="ECO:0000256" key="3">
    <source>
        <dbReference type="ARBA" id="ARBA00023212"/>
    </source>
</evidence>
<dbReference type="InterPro" id="IPR007122">
    <property type="entry name" value="Villin/Gelsolin"/>
</dbReference>
<dbReference type="GO" id="GO:0051693">
    <property type="term" value="P:actin filament capping"/>
    <property type="evidence" value="ECO:0007669"/>
    <property type="project" value="UniProtKB-KW"/>
</dbReference>
<dbReference type="SUPFAM" id="SSF55753">
    <property type="entry name" value="Actin depolymerizing proteins"/>
    <property type="match status" value="3"/>
</dbReference>
<dbReference type="InterPro" id="IPR036886">
    <property type="entry name" value="Villin_headpiece_dom_sf"/>
</dbReference>
<dbReference type="PROSITE" id="PS51089">
    <property type="entry name" value="HP"/>
    <property type="match status" value="1"/>
</dbReference>
<dbReference type="PANTHER" id="PTHR11977">
    <property type="entry name" value="VILLIN"/>
    <property type="match status" value="1"/>
</dbReference>
<dbReference type="Gene3D" id="3.40.20.10">
    <property type="entry name" value="Severin"/>
    <property type="match status" value="3"/>
</dbReference>
<dbReference type="Gene3D" id="1.10.950.10">
    <property type="entry name" value="Villin headpiece domain"/>
    <property type="match status" value="1"/>
</dbReference>
<dbReference type="CDD" id="cd11291">
    <property type="entry name" value="gelsolin_S6_like"/>
    <property type="match status" value="1"/>
</dbReference>
<accession>A0A6V7P5Z2</accession>
<proteinExistence type="predicted"/>
<dbReference type="PANTHER" id="PTHR11977:SF138">
    <property type="entry name" value="VILLIN-4"/>
    <property type="match status" value="1"/>
</dbReference>
<evidence type="ECO:0000256" key="1">
    <source>
        <dbReference type="ARBA" id="ARBA00004245"/>
    </source>
</evidence>
<evidence type="ECO:0000313" key="5">
    <source>
        <dbReference type="EMBL" id="CAD1826066.1"/>
    </source>
</evidence>
<dbReference type="AlphaFoldDB" id="A0A6V7P5Z2"/>
<dbReference type="GO" id="GO:0051014">
    <property type="term" value="P:actin filament severing"/>
    <property type="evidence" value="ECO:0007669"/>
    <property type="project" value="TreeGrafter"/>
</dbReference>
<comment type="subcellular location">
    <subcellularLocation>
        <location evidence="1">Cytoplasm</location>
        <location evidence="1">Cytoskeleton</location>
    </subcellularLocation>
</comment>
<dbReference type="Pfam" id="PF00626">
    <property type="entry name" value="Gelsolin"/>
    <property type="match status" value="1"/>
</dbReference>
<dbReference type="InterPro" id="IPR007123">
    <property type="entry name" value="Gelsolin-like_dom"/>
</dbReference>